<reference evidence="5 6" key="1">
    <citation type="submission" date="2019-01" db="EMBL/GenBank/DDBJ databases">
        <title>Mucilaginibacter antarcticum sp. nov., isolated from antarctic soil.</title>
        <authorList>
            <person name="Yan Y.-Q."/>
            <person name="Du Z.-J."/>
        </authorList>
    </citation>
    <scope>NUCLEOTIDE SEQUENCE [LARGE SCALE GENOMIC DNA]</scope>
    <source>
        <strain evidence="5 6">F01003</strain>
    </source>
</reference>
<dbReference type="Pfam" id="PF01436">
    <property type="entry name" value="NHL"/>
    <property type="match status" value="3"/>
</dbReference>
<dbReference type="Pfam" id="PF13585">
    <property type="entry name" value="CHU_C"/>
    <property type="match status" value="1"/>
</dbReference>
<dbReference type="PANTHER" id="PTHR13833">
    <property type="match status" value="1"/>
</dbReference>
<dbReference type="GO" id="GO:0016020">
    <property type="term" value="C:membrane"/>
    <property type="evidence" value="ECO:0007669"/>
    <property type="project" value="InterPro"/>
</dbReference>
<feature type="domain" description="Cadherin-like beta-sandwich-like" evidence="4">
    <location>
        <begin position="2221"/>
        <end position="2310"/>
    </location>
</feature>
<dbReference type="InterPro" id="IPR026341">
    <property type="entry name" value="T9SS_type_B"/>
</dbReference>
<evidence type="ECO:0000256" key="1">
    <source>
        <dbReference type="ARBA" id="ARBA00022737"/>
    </source>
</evidence>
<dbReference type="NCBIfam" id="TIGR04131">
    <property type="entry name" value="Bac_Flav_CTERM"/>
    <property type="match status" value="1"/>
</dbReference>
<feature type="domain" description="Cadherin-like beta-sandwich-like" evidence="4">
    <location>
        <begin position="2020"/>
        <end position="2110"/>
    </location>
</feature>
<feature type="domain" description="Cadherin-like beta-sandwich-like" evidence="4">
    <location>
        <begin position="3213"/>
        <end position="3293"/>
    </location>
</feature>
<feature type="chain" id="PRO_5018709774" evidence="3">
    <location>
        <begin position="36"/>
        <end position="3583"/>
    </location>
</feature>
<feature type="domain" description="Cadherin-like beta-sandwich-like" evidence="4">
    <location>
        <begin position="2711"/>
        <end position="2802"/>
    </location>
</feature>
<feature type="repeat" description="NHL" evidence="2">
    <location>
        <begin position="126"/>
        <end position="164"/>
    </location>
</feature>
<feature type="domain" description="Cadherin-like beta-sandwich-like" evidence="4">
    <location>
        <begin position="3408"/>
        <end position="3493"/>
    </location>
</feature>
<feature type="domain" description="Cadherin-like beta-sandwich-like" evidence="4">
    <location>
        <begin position="1528"/>
        <end position="1619"/>
    </location>
</feature>
<feature type="domain" description="Cadherin-like beta-sandwich-like" evidence="4">
    <location>
        <begin position="2908"/>
        <end position="2999"/>
    </location>
</feature>
<feature type="domain" description="Cadherin-like beta-sandwich-like" evidence="4">
    <location>
        <begin position="1832"/>
        <end position="1913"/>
    </location>
</feature>
<organism evidence="5 6">
    <name type="scientific">Mucilaginibacter gilvus</name>
    <dbReference type="NCBI Taxonomy" id="2305909"/>
    <lineage>
        <taxon>Bacteria</taxon>
        <taxon>Pseudomonadati</taxon>
        <taxon>Bacteroidota</taxon>
        <taxon>Sphingobacteriia</taxon>
        <taxon>Sphingobacteriales</taxon>
        <taxon>Sphingobacteriaceae</taxon>
        <taxon>Mucilaginibacter</taxon>
    </lineage>
</organism>
<dbReference type="InterPro" id="IPR001258">
    <property type="entry name" value="NHL_repeat"/>
</dbReference>
<feature type="domain" description="Cadherin-like beta-sandwich-like" evidence="4">
    <location>
        <begin position="452"/>
        <end position="533"/>
    </location>
</feature>
<dbReference type="InterPro" id="IPR025883">
    <property type="entry name" value="Cadherin-like_domain"/>
</dbReference>
<dbReference type="Proteomes" id="UP000286701">
    <property type="component" value="Unassembled WGS sequence"/>
</dbReference>
<feature type="domain" description="Cadherin-like beta-sandwich-like" evidence="4">
    <location>
        <begin position="1921"/>
        <end position="2012"/>
    </location>
</feature>
<evidence type="ECO:0000313" key="6">
    <source>
        <dbReference type="Proteomes" id="UP000286701"/>
    </source>
</evidence>
<dbReference type="CDD" id="cd14953">
    <property type="entry name" value="NHL_like_1"/>
    <property type="match status" value="1"/>
</dbReference>
<feature type="domain" description="Cadherin-like beta-sandwich-like" evidence="4">
    <location>
        <begin position="1233"/>
        <end position="1323"/>
    </location>
</feature>
<keyword evidence="6" id="KW-1185">Reference proteome</keyword>
<feature type="domain" description="Cadherin-like beta-sandwich-like" evidence="4">
    <location>
        <begin position="943"/>
        <end position="1026"/>
    </location>
</feature>
<feature type="domain" description="Cadherin-like beta-sandwich-like" evidence="4">
    <location>
        <begin position="2130"/>
        <end position="2212"/>
    </location>
</feature>
<comment type="caution">
    <text evidence="5">The sequence shown here is derived from an EMBL/GenBank/DDBJ whole genome shotgun (WGS) entry which is preliminary data.</text>
</comment>
<dbReference type="GO" id="GO:0005509">
    <property type="term" value="F:calcium ion binding"/>
    <property type="evidence" value="ECO:0007669"/>
    <property type="project" value="InterPro"/>
</dbReference>
<feature type="domain" description="Cadherin-like beta-sandwich-like" evidence="4">
    <location>
        <begin position="1038"/>
        <end position="1125"/>
    </location>
</feature>
<keyword evidence="1" id="KW-0677">Repeat</keyword>
<evidence type="ECO:0000256" key="3">
    <source>
        <dbReference type="SAM" id="SignalP"/>
    </source>
</evidence>
<gene>
    <name evidence="5" type="ORF">EPL05_21405</name>
</gene>
<feature type="domain" description="Cadherin-like beta-sandwich-like" evidence="4">
    <location>
        <begin position="2417"/>
        <end position="2506"/>
    </location>
</feature>
<feature type="signal peptide" evidence="3">
    <location>
        <begin position="1"/>
        <end position="35"/>
    </location>
</feature>
<feature type="domain" description="Cadherin-like beta-sandwich-like" evidence="4">
    <location>
        <begin position="1430"/>
        <end position="1520"/>
    </location>
</feature>
<dbReference type="InterPro" id="IPR015919">
    <property type="entry name" value="Cadherin-like_sf"/>
</dbReference>
<feature type="repeat" description="NHL" evidence="2">
    <location>
        <begin position="188"/>
        <end position="218"/>
    </location>
</feature>
<feature type="domain" description="Cadherin-like beta-sandwich-like" evidence="4">
    <location>
        <begin position="2514"/>
        <end position="2604"/>
    </location>
</feature>
<dbReference type="PANTHER" id="PTHR13833:SF71">
    <property type="entry name" value="NHL DOMAIN-CONTAINING PROTEIN"/>
    <property type="match status" value="1"/>
</dbReference>
<feature type="domain" description="Cadherin-like beta-sandwich-like" evidence="4">
    <location>
        <begin position="3114"/>
        <end position="3196"/>
    </location>
</feature>
<dbReference type="PROSITE" id="PS51125">
    <property type="entry name" value="NHL"/>
    <property type="match status" value="2"/>
</dbReference>
<evidence type="ECO:0000256" key="2">
    <source>
        <dbReference type="PROSITE-ProRule" id="PRU00504"/>
    </source>
</evidence>
<feature type="domain" description="Cadherin-like beta-sandwich-like" evidence="4">
    <location>
        <begin position="2318"/>
        <end position="2408"/>
    </location>
</feature>
<feature type="domain" description="Cadherin-like beta-sandwich-like" evidence="4">
    <location>
        <begin position="1628"/>
        <end position="1718"/>
    </location>
</feature>
<feature type="domain" description="Cadherin-like beta-sandwich-like" evidence="4">
    <location>
        <begin position="2622"/>
        <end position="2703"/>
    </location>
</feature>
<dbReference type="SUPFAM" id="SSF49313">
    <property type="entry name" value="Cadherin-like"/>
    <property type="match status" value="1"/>
</dbReference>
<dbReference type="EMBL" id="SBIW01000012">
    <property type="protein sequence ID" value="RWY48138.1"/>
    <property type="molecule type" value="Genomic_DNA"/>
</dbReference>
<dbReference type="SUPFAM" id="SSF63829">
    <property type="entry name" value="Calcium-dependent phosphotriesterase"/>
    <property type="match status" value="1"/>
</dbReference>
<dbReference type="InterPro" id="IPR013783">
    <property type="entry name" value="Ig-like_fold"/>
</dbReference>
<dbReference type="SUPFAM" id="SSF101898">
    <property type="entry name" value="NHL repeat"/>
    <property type="match status" value="2"/>
</dbReference>
<feature type="domain" description="Cadherin-like beta-sandwich-like" evidence="4">
    <location>
        <begin position="1733"/>
        <end position="1815"/>
    </location>
</feature>
<name>A0A3S3YQK7_9SPHI</name>
<dbReference type="Gene3D" id="2.60.40.10">
    <property type="entry name" value="Immunoglobulins"/>
    <property type="match status" value="2"/>
</dbReference>
<dbReference type="InterPro" id="IPR011042">
    <property type="entry name" value="6-blade_b-propeller_TolB-like"/>
</dbReference>
<sequence length="3583" mass="357382">MAVIIWRRADRFDNMKKLLLSCFLLIIAATGFAQAPNISYTTPQVYVLGKPITNLVPANSGGAVPATIYSNVTTFAGNGTAGFVNDVGLAARFQEPYAIASDAAGNIYVADYANNAIRKVTPAGLVSTFISTGLSSPGGVAVGADGNIYIADTGNQLIKKATPAGVVTIIAGNGTIGSGNGPALTASFSSPQDVAVNAAGDVYVADFGNNQIRKISAGVVTVWAGSGASGLGNGPAASAKFKNPFGLDVDAAGNVYVADFNNSAIRKVTPGGVVTTLAGNGAAGYINANGSSARFNMPGDVAVDAIGNVFVTDSYNSVIRKISPNGDVVTFAGAGGYFDRIDGIGANANFGFPIGITFDPSGNMYVADDGTNCIRKAITTGYFIDKDLPAGLVFDPTTGIISGTPTIETAAANYTIFAYNSAGSSSKTISIAVRLPSTDATLNGLTASVGSLSPAFLSTAKNYVINVANTATSTTVTPVLNNTQASLTVSGASLASGSVSNTFPLNAGNNTITIKVTAEDGITIANYLVSVVRAKVAVAGPIISYNAANVFPVNVVIPSLAPTNTGGAVPAISYGEVTTLAQGFFKPWGITADVAGNVYVADESRQIRKITPAGAVSLFVGGGAGLSIVTGLGSDAQGNVYIADAGNNKIRTISPAGTVSTVTGVNGNYGYINGADADAEFANPAGVAVDGLSNLYIADQDNKMIRKRTLDGQVTTLAGTGATGSVNGPGASATFTVPIGIASDFDGNVFVADLVGQVIRKITPAGQVTTFAGSGAADELDGAGTAAAFNSPAAVAVDPIGTIYVADAANSKIRRITPSGNVTIFAGDGQYRLLNGNGMAASFSYPLGVAADQNGHLFVADYGNNAVRKIETLGYGIYPHNFLPDGLVFDNKTGIISGTPTAVTPRRVYTISAYNLGGSSVSTVSITIAPITNEARLTNVALDFGTLSPVFASATMSYSASVSKSSIIITPTAMDAAANIKINGVAVVSGAASTPVPLTVGANVISIVVTATDGVTQKTYILNVTRTAPPPNNDLSGLTVSAGTLSPVFTSGNANYTTAVSNATSTFTITPTSPNGLATIQVNGAAVASGAQSTAIPLTVGNNTITTIVSDENGNNKTYTITVIRAASSNADLASLGLSDGTLTPVFNAATLNYTVAVANTVTGIVITPTTADATATIKVNGVAVVSGSPSATIPLNVGANIITTTVTAQDGITVKSYTAIVTRAASTNADLSALALSQGVLSPAFANGVLVYSASVANAVTSITVTPTASDVGATIQVNGIAVISGSASGAIPLAAGSNAITTTVTAADGLTTQTYTVNITRVASTNSNLSALTLSTGTLSPAFDPAILSYTSLVGVATTGITITPTVADAAASIQVNGVAVVSGSPSASIPLNMGANVITTLVTAEDGTTTTYTTTVTRAASTNADLSALNISAGTLSPVFASGTTVYTAAVSNATTDITITPTSAVANSVIKVNGATVATGTSSLLLPLVVGDNNITVQLTAEDGVTIKTYTLTVTRAPSAVSTLSSLATSAGPISPVFDPATLTYAVSVANGVTSATITPVTTDANATIKVNGVAVASGSASASIALNVGLNAIVTTATAQDGVTVTSYTVNTTRAQSANADLASLTSSSAILSPVFAPGMQSYSATVSNATTTTTITPTVSDATATLTVNGAAVTSGSASAPISLNVGLNTITTVVTAQDGVTTKTYTVDITRAASSNADLSGITLSAGTLSPAFTAANPNYTVTVTSLSSITVTPTQSDVGASIMVNGTVVASGTASQPIPLTVGGNPITILVTAADGSIKNYLVTVNRTPSADALLTNLVPSAGTLSPAFASNTGTYGVSVGNAVTTIKFTPTLSDANATLQVNGVAVTNGTASQDIPLVVGANAVTVTVIAENGTPKNYTVNVVRAGSADATLSNLTVNGATISPVFTSGNASYTATVPNTVTSVTLTPIVNEPNATVTVNGSAVASGSPSAALPLVVGPNVITTVVAAQDGSTTKTYTVTVTRVQSSNADLANLTVSSGTLSPTFASAVLDYIVHVGNTTTGISLTPTRSDAGAVIRVNAAVVSSGSASGLIPLVVGDNVINVQVTAADGTIKNHTVTVNRAIPAASTDANLATLAINTGTLTPAFAQATPAYTVSVPNATTSISVTPTSTESHATITVNGTTVASGTASAPINLNGGPNIITTIITAEDGTTKKTYTITVTRALSTNANLANITLSTGTLNTVFAPGTITYTAAVSNAVNTIQLTPTTEVSSATVKVNGVTVVSGAASAAMPLNVGPNAITTVVTAESGVTKTYTVTVTRAASPNADLANLTLSTGTLNPVFAATTTTYTAGVGNGITTIRLTPTVADAGATVKVNGVTMASGTVSAALPLVVGPNVISTLVTAADGTPKTYTVTVTRAQSPNANLASLTLSTGTLTPVFAAATISYTATVSNAITTIKLTPTVADATATVQVNGVTVASGTTSTDIVLAVGPNVITTVVTAEDGTTKSYTLTVDRAKSPNANLADLTLSTGTLSPVFAPTTIGYSASVSNATTGITVTATVSEPNATLQINGAAVASGTPSANIPLVVGPNVITTLVTAQDGTVKTYTTTVTRAPSPDATLSNMALSAGTLSPGFASATTSYTAAVANAVTSVTLTPTVNEPNATVKVNNVTVASGAASGPLALVVGPNVITTTVTAQDGVSTQVYTTTITRAPSSNAFLTALGVSSGTYSPSFGTNIFDYTMLVTNNVTSMRLTPLVADNTATITVDGVTTASGVASAPVVLAVGNNFIKTVVTAQDGVTVKTYTVIVNRALSSENDLSALTISTGTLTPAFQSGINNYTAAVGNVTTSLTVKPTVADVTATVKVNNIAVASGTSSAPINLVVGTNTITAIVTAQNGVTNTYTLVVTRAASANADLSNLTSNAGALSPAFASNTVSYTGATVNNAISTIKLTPTTSDATATITVNGITVASGAASPDIPLNVGTNAIPVTVKGQAGNTKTYTVTISRLPSSNADLAGITVSGGSLSPAFVPGSLNYTTTIGNVNTGVTVTPNTSDATSTVTVNGAAVMPGTASNTIPLTVGSNTITVVVKAQDGTVKTYTIIATREASANADLTSLAPDAGTLSPAFASTAQAYTVSVVNTVTGIKFTPTVSDATASVKINGVTVASGTASANIPLALGPNTVTTIVTAQNNTTKQYVVTVTRERSANADLSNLISNTGALTPGFSPGTLVYSVNVSNTTLTATVTPTVSDGNATVKVAGQPLASGTESATVTLALGNNDVSIVVTAQDGTTKNYIVTIRRAFSNNANLGDLQLSAGTLSPAFASGTTDYASTVPFATNRIKITPSLSDGTATVTVNGRPVTNGTSSGFVDLVVGQNTITVVVTAADGTPNTYTIVVTREAEPPSADASLSSLFLTKGELNPSFNRTTYSYAATVQSSIAKTNVVAISSQPNAKITVNGVPVASGASSGDILLSDGPNQIFVVVTAEDGSTVQRYTIVVTRASFAMVLPNVFTPNGDGYNDTWVLANINLYPNCTVKIFNRGGQQVFNSVGYGIAWDGTFNGRLLPADTYYYIIDLTHGQGVRSGSVTIIR</sequence>
<evidence type="ECO:0000313" key="5">
    <source>
        <dbReference type="EMBL" id="RWY48138.1"/>
    </source>
</evidence>
<keyword evidence="3" id="KW-0732">Signal</keyword>
<evidence type="ECO:0000259" key="4">
    <source>
        <dbReference type="Pfam" id="PF12733"/>
    </source>
</evidence>
<dbReference type="OrthoDB" id="355609at2"/>
<feature type="domain" description="Cadherin-like beta-sandwich-like" evidence="4">
    <location>
        <begin position="3308"/>
        <end position="3392"/>
    </location>
</feature>
<dbReference type="Gene3D" id="2.120.10.30">
    <property type="entry name" value="TolB, C-terminal domain"/>
    <property type="match status" value="7"/>
</dbReference>
<feature type="domain" description="Cadherin-like beta-sandwich-like" evidence="4">
    <location>
        <begin position="1331"/>
        <end position="1421"/>
    </location>
</feature>
<protein>
    <submittedName>
        <fullName evidence="5">T9SS type B sorting domain-containing protein</fullName>
    </submittedName>
</protein>
<proteinExistence type="predicted"/>
<feature type="domain" description="Cadherin-like beta-sandwich-like" evidence="4">
    <location>
        <begin position="2810"/>
        <end position="2900"/>
    </location>
</feature>
<feature type="domain" description="Cadherin-like beta-sandwich-like" evidence="4">
    <location>
        <begin position="3012"/>
        <end position="3098"/>
    </location>
</feature>
<dbReference type="Pfam" id="PF12733">
    <property type="entry name" value="Cadherin-like"/>
    <property type="match status" value="27"/>
</dbReference>
<accession>A0A3S3YQK7</accession>
<feature type="domain" description="Cadherin-like beta-sandwich-like" evidence="4">
    <location>
        <begin position="1139"/>
        <end position="1224"/>
    </location>
</feature>